<keyword evidence="3" id="KW-0812">Transmembrane</keyword>
<evidence type="ECO:0000313" key="4">
    <source>
        <dbReference type="EMBL" id="KTD39839.1"/>
    </source>
</evidence>
<feature type="coiled-coil region" evidence="1">
    <location>
        <begin position="781"/>
        <end position="871"/>
    </location>
</feature>
<protein>
    <submittedName>
        <fullName evidence="4">Uncharacterized protein</fullName>
    </submittedName>
</protein>
<dbReference type="SUPFAM" id="SSF58104">
    <property type="entry name" value="Methyl-accepting chemotaxis protein (MCP) signaling domain"/>
    <property type="match status" value="1"/>
</dbReference>
<evidence type="ECO:0000256" key="3">
    <source>
        <dbReference type="SAM" id="Phobius"/>
    </source>
</evidence>
<dbReference type="RefSeq" id="WP_058388836.1">
    <property type="nucleotide sequence ID" value="NZ_LCUA01000015.1"/>
</dbReference>
<feature type="region of interest" description="Disordered" evidence="2">
    <location>
        <begin position="234"/>
        <end position="255"/>
    </location>
</feature>
<accession>A0A0W0X5I6</accession>
<dbReference type="PATRIC" id="fig|29423.5.peg.891"/>
<gene>
    <name evidence="4" type="ORF">Loak_0855</name>
</gene>
<dbReference type="Proteomes" id="UP000054858">
    <property type="component" value="Unassembled WGS sequence"/>
</dbReference>
<feature type="transmembrane region" description="Helical" evidence="3">
    <location>
        <begin position="994"/>
        <end position="1018"/>
    </location>
</feature>
<sequence>MAFTLTLLGTDTTFSPVCVDNTYDKAETLSYISTLINGVNDTSRTDEVTRFRNKDVVVIDGPTTLGQEVGDRITRGVLAVLEAVSRGETDISIIAHSRGAVEAILVAHELERIQTLLKEQSGFNPDICNSVCKYTKAAMNGTHKSALETLNWDEIKKHMDAVKISMLNIDPVPGGNYVGITYLSSLAWRDPRFYEVPKIVKEYEQFVYENERSRCFKPIVPKCVSKETKFKLQSLPGHHGTGSGNLLDQQRGVNPTTKSTEHVQELMVVKLIDFLTRNGVNITPRADADPFAHLISYLFSEEPSLLSREERCESMYFILYNQIIANREAYLHYNKTAYPVLGQEQAILRLIWTIIDQRIVHYQAHNDTFLETIVPPVPGGHFLNYEHARIYLNRELGLAANIPLSETINTAVTKLLQICRHTRFLKELKKTGELPPVTMAESLREDRISPTLETEEGFDLLLQGVSTLVEEVRQSYLQNKLIDSGEREAVYHAIHTSFVEFARFNHDDPSNELAQTIFATFKSNLETTLMLKLKALKDQYQDLANKLKEKQFLTDLQDKIQKIVEHLEANKTEDNLTETQLLGRLKDFIARAKEHQTQNLRPVQIKEFLEDEFKTLREHEVAGELAVNSREWACLLMVEALDNNFTYSIRNIIKEVISSCNELDTFRKALPDFKALDPSLDYEQWESELEERRSRIIYLAAQYIVQYEIPLKEGIRPLFGEHEALYKQIEGLAIGLGAVNPLTLTLEKQLELIGELTSTREEQAALIAMLTSDARRQVELIQRMSADQEEQVRLIQQLTAETKEQAELIKQLASETEKQTRLVEELSSTKQEQMESIRELSHAKERIVDENNALRQQVAMLGKQLENLAAQHRALSADFNDDIEFKFQGIIKNRLVPLTKNYLLHLAREIKKQIIPELDLNNFSNFVRHIQKIKEWPADQSSQCLKQKFEAVSRLYAILDSENKPSEKVQQFYQQLSESDQIIQAHRDPTWKRYTANALIVLGIILTAIIPGLVILAASNQSLKFWQSSGQTFFQHCAKEIEKHVSTPEVHPNSGIMVGNS</sequence>
<proteinExistence type="predicted"/>
<dbReference type="EMBL" id="LNYP01000012">
    <property type="protein sequence ID" value="KTD39839.1"/>
    <property type="molecule type" value="Genomic_DNA"/>
</dbReference>
<name>A0A0W0X5I6_9GAMM</name>
<feature type="compositionally biased region" description="Polar residues" evidence="2">
    <location>
        <begin position="244"/>
        <end position="255"/>
    </location>
</feature>
<evidence type="ECO:0000256" key="2">
    <source>
        <dbReference type="SAM" id="MobiDB-lite"/>
    </source>
</evidence>
<keyword evidence="1" id="KW-0175">Coiled coil</keyword>
<keyword evidence="3" id="KW-1133">Transmembrane helix</keyword>
<keyword evidence="3" id="KW-0472">Membrane</keyword>
<evidence type="ECO:0000313" key="5">
    <source>
        <dbReference type="Proteomes" id="UP000054858"/>
    </source>
</evidence>
<comment type="caution">
    <text evidence="4">The sequence shown here is derived from an EMBL/GenBank/DDBJ whole genome shotgun (WGS) entry which is preliminary data.</text>
</comment>
<evidence type="ECO:0000256" key="1">
    <source>
        <dbReference type="SAM" id="Coils"/>
    </source>
</evidence>
<reference evidence="4 5" key="1">
    <citation type="submission" date="2015-11" db="EMBL/GenBank/DDBJ databases">
        <title>Genomic analysis of 38 Legionella species identifies large and diverse effector repertoires.</title>
        <authorList>
            <person name="Burstein D."/>
            <person name="Amaro F."/>
            <person name="Zusman T."/>
            <person name="Lifshitz Z."/>
            <person name="Cohen O."/>
            <person name="Gilbert J.A."/>
            <person name="Pupko T."/>
            <person name="Shuman H.A."/>
            <person name="Segal G."/>
        </authorList>
    </citation>
    <scope>NUCLEOTIDE SEQUENCE [LARGE SCALE GENOMIC DNA]</scope>
    <source>
        <strain evidence="4 5">Oak Ridge-10</strain>
    </source>
</reference>
<organism evidence="4 5">
    <name type="scientific">Legionella oakridgensis</name>
    <dbReference type="NCBI Taxonomy" id="29423"/>
    <lineage>
        <taxon>Bacteria</taxon>
        <taxon>Pseudomonadati</taxon>
        <taxon>Pseudomonadota</taxon>
        <taxon>Gammaproteobacteria</taxon>
        <taxon>Legionellales</taxon>
        <taxon>Legionellaceae</taxon>
        <taxon>Legionella</taxon>
    </lineage>
</organism>
<dbReference type="AlphaFoldDB" id="A0A0W0X5I6"/>